<dbReference type="InterPro" id="IPR050729">
    <property type="entry name" value="Rho-GAP"/>
</dbReference>
<dbReference type="InParanoid" id="A0A161TF98"/>
<feature type="compositionally biased region" description="Acidic residues" evidence="3">
    <location>
        <begin position="517"/>
        <end position="528"/>
    </location>
</feature>
<feature type="region of interest" description="Disordered" evidence="3">
    <location>
        <begin position="1471"/>
        <end position="1508"/>
    </location>
</feature>
<dbReference type="OrthoDB" id="185175at2759"/>
<proteinExistence type="predicted"/>
<evidence type="ECO:0000256" key="3">
    <source>
        <dbReference type="SAM" id="MobiDB-lite"/>
    </source>
</evidence>
<feature type="compositionally biased region" description="Pro residues" evidence="3">
    <location>
        <begin position="684"/>
        <end position="694"/>
    </location>
</feature>
<name>A0A161TF98_XYLHT</name>
<dbReference type="InterPro" id="IPR001849">
    <property type="entry name" value="PH_domain"/>
</dbReference>
<feature type="compositionally biased region" description="Polar residues" evidence="3">
    <location>
        <begin position="1123"/>
        <end position="1134"/>
    </location>
</feature>
<evidence type="ECO:0000256" key="2">
    <source>
        <dbReference type="SAM" id="Coils"/>
    </source>
</evidence>
<feature type="compositionally biased region" description="Pro residues" evidence="3">
    <location>
        <begin position="630"/>
        <end position="639"/>
    </location>
</feature>
<evidence type="ECO:0000313" key="7">
    <source>
        <dbReference type="Proteomes" id="UP000076632"/>
    </source>
</evidence>
<dbReference type="SUPFAM" id="SSF48350">
    <property type="entry name" value="GTPase activation domain, GAP"/>
    <property type="match status" value="1"/>
</dbReference>
<dbReference type="Gene3D" id="2.30.29.30">
    <property type="entry name" value="Pleckstrin-homology domain (PH domain)/Phosphotyrosine-binding domain (PTB)"/>
    <property type="match status" value="1"/>
</dbReference>
<dbReference type="STRING" id="1328760.A0A161TF98"/>
<dbReference type="GeneID" id="28900071"/>
<organism evidence="6 7">
    <name type="scientific">Xylona heveae (strain CBS 132557 / TC161)</name>
    <dbReference type="NCBI Taxonomy" id="1328760"/>
    <lineage>
        <taxon>Eukaryota</taxon>
        <taxon>Fungi</taxon>
        <taxon>Dikarya</taxon>
        <taxon>Ascomycota</taxon>
        <taxon>Pezizomycotina</taxon>
        <taxon>Xylonomycetes</taxon>
        <taxon>Xylonales</taxon>
        <taxon>Xylonaceae</taxon>
        <taxon>Xylona</taxon>
    </lineage>
</organism>
<feature type="compositionally biased region" description="Polar residues" evidence="3">
    <location>
        <begin position="600"/>
        <end position="612"/>
    </location>
</feature>
<feature type="compositionally biased region" description="Polar residues" evidence="3">
    <location>
        <begin position="1034"/>
        <end position="1059"/>
    </location>
</feature>
<dbReference type="FunFam" id="2.30.29.30:FF:000452">
    <property type="entry name" value="Rho GTPase activator (Bem3)"/>
    <property type="match status" value="1"/>
</dbReference>
<feature type="compositionally biased region" description="Polar residues" evidence="3">
    <location>
        <begin position="1471"/>
        <end position="1491"/>
    </location>
</feature>
<feature type="region of interest" description="Disordered" evidence="3">
    <location>
        <begin position="310"/>
        <end position="332"/>
    </location>
</feature>
<feature type="compositionally biased region" description="Polar residues" evidence="3">
    <location>
        <begin position="113"/>
        <end position="126"/>
    </location>
</feature>
<feature type="compositionally biased region" description="Low complexity" evidence="3">
    <location>
        <begin position="34"/>
        <end position="56"/>
    </location>
</feature>
<dbReference type="RefSeq" id="XP_018190232.1">
    <property type="nucleotide sequence ID" value="XM_018334934.1"/>
</dbReference>
<feature type="domain" description="Rho-GAP" evidence="5">
    <location>
        <begin position="1208"/>
        <end position="1401"/>
    </location>
</feature>
<feature type="region of interest" description="Disordered" evidence="3">
    <location>
        <begin position="1034"/>
        <end position="1134"/>
    </location>
</feature>
<feature type="compositionally biased region" description="Polar residues" evidence="3">
    <location>
        <begin position="377"/>
        <end position="396"/>
    </location>
</feature>
<dbReference type="Pfam" id="PF00169">
    <property type="entry name" value="PH"/>
    <property type="match status" value="1"/>
</dbReference>
<dbReference type="Gene3D" id="1.10.555.10">
    <property type="entry name" value="Rho GTPase activation protein"/>
    <property type="match status" value="1"/>
</dbReference>
<feature type="compositionally biased region" description="Low complexity" evidence="3">
    <location>
        <begin position="212"/>
        <end position="223"/>
    </location>
</feature>
<feature type="compositionally biased region" description="Basic and acidic residues" evidence="3">
    <location>
        <begin position="529"/>
        <end position="555"/>
    </location>
</feature>
<evidence type="ECO:0000313" key="6">
    <source>
        <dbReference type="EMBL" id="KZF24677.1"/>
    </source>
</evidence>
<dbReference type="PROSITE" id="PS50003">
    <property type="entry name" value="PH_DOMAIN"/>
    <property type="match status" value="1"/>
</dbReference>
<dbReference type="Proteomes" id="UP000076632">
    <property type="component" value="Unassembled WGS sequence"/>
</dbReference>
<evidence type="ECO:0008006" key="8">
    <source>
        <dbReference type="Google" id="ProtNLM"/>
    </source>
</evidence>
<feature type="compositionally biased region" description="Polar residues" evidence="3">
    <location>
        <begin position="142"/>
        <end position="152"/>
    </location>
</feature>
<dbReference type="InterPro" id="IPR008936">
    <property type="entry name" value="Rho_GTPase_activation_prot"/>
</dbReference>
<dbReference type="SMART" id="SM00233">
    <property type="entry name" value="PH"/>
    <property type="match status" value="1"/>
</dbReference>
<dbReference type="SMART" id="SM00324">
    <property type="entry name" value="RhoGAP"/>
    <property type="match status" value="1"/>
</dbReference>
<evidence type="ECO:0000259" key="5">
    <source>
        <dbReference type="PROSITE" id="PS50238"/>
    </source>
</evidence>
<feature type="domain" description="PH" evidence="4">
    <location>
        <begin position="915"/>
        <end position="1030"/>
    </location>
</feature>
<dbReference type="EMBL" id="KV407456">
    <property type="protein sequence ID" value="KZF24677.1"/>
    <property type="molecule type" value="Genomic_DNA"/>
</dbReference>
<dbReference type="PANTHER" id="PTHR23176">
    <property type="entry name" value="RHO/RAC/CDC GTPASE-ACTIVATING PROTEIN"/>
    <property type="match status" value="1"/>
</dbReference>
<keyword evidence="1" id="KW-0343">GTPase activation</keyword>
<feature type="compositionally biased region" description="Polar residues" evidence="3">
    <location>
        <begin position="1073"/>
        <end position="1082"/>
    </location>
</feature>
<feature type="region of interest" description="Disordered" evidence="3">
    <location>
        <begin position="1"/>
        <end position="234"/>
    </location>
</feature>
<feature type="compositionally biased region" description="Low complexity" evidence="3">
    <location>
        <begin position="1106"/>
        <end position="1119"/>
    </location>
</feature>
<dbReference type="GO" id="GO:0005096">
    <property type="term" value="F:GTPase activator activity"/>
    <property type="evidence" value="ECO:0007669"/>
    <property type="project" value="UniProtKB-KW"/>
</dbReference>
<reference evidence="6 7" key="1">
    <citation type="journal article" date="2016" name="Fungal Biol.">
        <title>The genome of Xylona heveae provides a window into fungal endophytism.</title>
        <authorList>
            <person name="Gazis R."/>
            <person name="Kuo A."/>
            <person name="Riley R."/>
            <person name="LaButti K."/>
            <person name="Lipzen A."/>
            <person name="Lin J."/>
            <person name="Amirebrahimi M."/>
            <person name="Hesse C.N."/>
            <person name="Spatafora J.W."/>
            <person name="Henrissat B."/>
            <person name="Hainaut M."/>
            <person name="Grigoriev I.V."/>
            <person name="Hibbett D.S."/>
        </authorList>
    </citation>
    <scope>NUCLEOTIDE SEQUENCE [LARGE SCALE GENOMIC DNA]</scope>
    <source>
        <strain evidence="6 7">TC161</strain>
    </source>
</reference>
<sequence>MSRQGEGQLLYHPHPSSHPPSAPAWREDGGATTSTANSGFISNSSSTSRASPVSSSNLQRQAGPDPRSLQHKPIPSPLQTWESSISPENSPAQSPFNDTRRRRRSSPRTETTNLSSLPGTNSSGKSHGSEKGTHVLDPTPRVTANASTSTPHNDIPPAGATPSRSVNYASLRQLSNPLPTSRPTEGSSHSSPTMSPTGSKSPTELKPLPRTSSIDSAISSLSSHSHKQSQDPVSFKPADIANLIATAGSAEAVIQHLLKEKQSSASQNSQLWRLVDKQRTMILGLNKDLEQALKDKDRYRRKVKEYLAELSRPSNGASSKNYKDQPRDAPATEAISPEPVQHQNLVPSQSSNVRDIVSGNLRASTASAFDVLDEPRTNSSMPAHAELTTNTPLQSPRENDGVQVGAASNPPASTSGFNGGNDIKSPTGLSQSPSSRQQQAGAMSPNSFTAKRSLPSMHRHVGSPSQESIPSSLRGEHNEKIPHPQRKAPPAPLNLRKSSRSSPYSQQVGPEDHSGSEYDDVEEVDEIPAFERGRRKTREDDDRDRAAVALTEREHRSRSKREKAAKPVKASTQAPKDEKTGSKPQPSHKQSASDGFVAQIEQNPFAPSSSMHSAPRAVQTAERRFISLPPMSPGLPNSPRPVDRPMNSPMPRMPREGTSFSALVSPPMSPRQGFPGLPLSPRAPRQPIPLPPNTPMSLASPGLYREEGPWRQPPSSLSRQVKPALAVDSSVANTTPDLSTPRSATSQVIYRGLMSEQYPDLLVPPEALVAVDVRAASSRLRPSRHSYLGAKPAEEDQVFTLGVYSVPGAMELWRVEKTLMSLLQLDKQLKKWSDLKALVPDKNLFSGHAPSRIDARRTALDAYFHSIMRTAFDEPAALLLCTFLSTDAIDRHGEETTVIGETATDGPLSPLSPVRSLKEGYLTKKGKNFGGWKARYFCLEGPVLRYYETPGGAHLGTIKLHRAQIGRPSQLHPGSSPSLATDEGDGEYRHAFLILEPKRKDSASYVRHLLCAESDAERDEWVHTLLQYVDTANFNDGASRPSISQNDSGSLHTSDSKTSPLGKEDQAGKESPSIESSNTLRSLNYDDTVAAEAPVRGPSVVRSEDTSSTPSPTSSISQPGAVHQSSVHISGPTNGSVIQDVGAWGNLPAAPIAAKEKEYKKRSIWGFKGRSSTELGSQASLGNSVSGGSLSQQTHPDRSHPVRAVFGIPLAEAAEYCKPHNVDVNLPAVVYRCLEYLETEGAANEEGIFRVNGSNVVIKALRERFNTEGDVNFLAEEQYYDIHAVASLLKLYLRELPATVLTRELHLDFLHVLELDDKEQKVAAYNSLVHRLPSANWNLLKALSTFLLRITNNSDVNKMTVRNVGIVFSPTLNIPAPVFSMFLTEFDRIFGDEVDQSASPVIEITGAPSLTPDEIRSPRRQMFSDLPTPSYNQTAFSGHDRYYEHQGQDPRGVYDTGFVPMKQAYDQSLYGQSSFPQAPTGSQSLSGTEFGSLNEALAPSNTREAKARRRESTMIMMGMGQRKDSLPSLREDSALI</sequence>
<feature type="region of interest" description="Disordered" evidence="3">
    <location>
        <begin position="1172"/>
        <end position="1198"/>
    </location>
</feature>
<dbReference type="InterPro" id="IPR000198">
    <property type="entry name" value="RhoGAP_dom"/>
</dbReference>
<dbReference type="InterPro" id="IPR011993">
    <property type="entry name" value="PH-like_dom_sf"/>
</dbReference>
<feature type="compositionally biased region" description="Polar residues" evidence="3">
    <location>
        <begin position="77"/>
        <end position="97"/>
    </location>
</feature>
<dbReference type="GO" id="GO:0007165">
    <property type="term" value="P:signal transduction"/>
    <property type="evidence" value="ECO:0007669"/>
    <property type="project" value="InterPro"/>
</dbReference>
<dbReference type="Pfam" id="PF00620">
    <property type="entry name" value="RhoGAP"/>
    <property type="match status" value="1"/>
</dbReference>
<dbReference type="PROSITE" id="PS50238">
    <property type="entry name" value="RHOGAP"/>
    <property type="match status" value="1"/>
</dbReference>
<feature type="compositionally biased region" description="Low complexity" evidence="3">
    <location>
        <begin position="1180"/>
        <end position="1191"/>
    </location>
</feature>
<feature type="compositionally biased region" description="Polar residues" evidence="3">
    <location>
        <begin position="582"/>
        <end position="593"/>
    </location>
</feature>
<evidence type="ECO:0000259" key="4">
    <source>
        <dbReference type="PROSITE" id="PS50003"/>
    </source>
</evidence>
<dbReference type="SUPFAM" id="SSF50729">
    <property type="entry name" value="PH domain-like"/>
    <property type="match status" value="1"/>
</dbReference>
<gene>
    <name evidence="6" type="ORF">L228DRAFT_266991</name>
</gene>
<accession>A0A161TF98</accession>
<dbReference type="PANTHER" id="PTHR23176:SF129">
    <property type="entry name" value="RHO GTPASE ACTIVATING PROTEIN AT 16F, ISOFORM E-RELATED"/>
    <property type="match status" value="1"/>
</dbReference>
<feature type="region of interest" description="Disordered" evidence="3">
    <location>
        <begin position="666"/>
        <end position="717"/>
    </location>
</feature>
<dbReference type="CDD" id="cd13277">
    <property type="entry name" value="PH_Bem3"/>
    <property type="match status" value="1"/>
</dbReference>
<feature type="coiled-coil region" evidence="2">
    <location>
        <begin position="282"/>
        <end position="309"/>
    </location>
</feature>
<dbReference type="FunCoup" id="A0A161TF98">
    <property type="interactions" value="140"/>
</dbReference>
<feature type="compositionally biased region" description="Polar residues" evidence="3">
    <location>
        <begin position="162"/>
        <end position="202"/>
    </location>
</feature>
<dbReference type="CDD" id="cd06093">
    <property type="entry name" value="PX_domain"/>
    <property type="match status" value="1"/>
</dbReference>
<keyword evidence="7" id="KW-1185">Reference proteome</keyword>
<protein>
    <recommendedName>
        <fullName evidence="8">RhoGAP-domain-containing protein</fullName>
    </recommendedName>
</protein>
<keyword evidence="2" id="KW-0175">Coiled coil</keyword>
<dbReference type="OMA" id="HQMFSDL"/>
<feature type="compositionally biased region" description="Polar residues" evidence="3">
    <location>
        <begin position="427"/>
        <end position="450"/>
    </location>
</feature>
<dbReference type="GO" id="GO:0005938">
    <property type="term" value="C:cell cortex"/>
    <property type="evidence" value="ECO:0007669"/>
    <property type="project" value="UniProtKB-ARBA"/>
</dbReference>
<feature type="region of interest" description="Disordered" evidence="3">
    <location>
        <begin position="368"/>
        <end position="654"/>
    </location>
</feature>
<evidence type="ECO:0000256" key="1">
    <source>
        <dbReference type="ARBA" id="ARBA00022468"/>
    </source>
</evidence>